<organism evidence="4 5">
    <name type="scientific">Tenggerimyces flavus</name>
    <dbReference type="NCBI Taxonomy" id="1708749"/>
    <lineage>
        <taxon>Bacteria</taxon>
        <taxon>Bacillati</taxon>
        <taxon>Actinomycetota</taxon>
        <taxon>Actinomycetes</taxon>
        <taxon>Propionibacteriales</taxon>
        <taxon>Nocardioidaceae</taxon>
        <taxon>Tenggerimyces</taxon>
    </lineage>
</organism>
<dbReference type="InterPro" id="IPR036390">
    <property type="entry name" value="WH_DNA-bd_sf"/>
</dbReference>
<dbReference type="InterPro" id="IPR011991">
    <property type="entry name" value="ArsR-like_HTH"/>
</dbReference>
<dbReference type="PANTHER" id="PTHR34293:SF1">
    <property type="entry name" value="HTH-TYPE TRANSCRIPTIONAL REGULATOR TRMBL2"/>
    <property type="match status" value="1"/>
</dbReference>
<dbReference type="EMBL" id="JBHRZH010000006">
    <property type="protein sequence ID" value="MFC3761022.1"/>
    <property type="molecule type" value="Genomic_DNA"/>
</dbReference>
<dbReference type="CDD" id="cd00383">
    <property type="entry name" value="trans_reg_C"/>
    <property type="match status" value="1"/>
</dbReference>
<dbReference type="InterPro" id="IPR016032">
    <property type="entry name" value="Sig_transdc_resp-reg_C-effctor"/>
</dbReference>
<dbReference type="Gene3D" id="1.10.10.10">
    <property type="entry name" value="Winged helix-like DNA-binding domain superfamily/Winged helix DNA-binding domain"/>
    <property type="match status" value="2"/>
</dbReference>
<gene>
    <name evidence="4" type="ORF">ACFOUW_09230</name>
</gene>
<dbReference type="PROSITE" id="PS51755">
    <property type="entry name" value="OMPR_PHOB"/>
    <property type="match status" value="1"/>
</dbReference>
<sequence length="362" mass="38980">MLEQLGLSKTEARVYHCLLTQSPLAAAAIADRTGTARSNVYLILRSLVDKGLIEAGAGYNSRYHALRPDDALQRLLDTSRSELAARERHVEAALPDLVELYAKHAGADSGEVVEILRTPSLIGERFERLQAEARESIDIVVRGPIQVGGSNTGEVAALRRGVRARAIYDQTVLDDPAIGGRLSSWIASGEQAKVYPGELPMKFALFDGCNVVMPMVTPGVAGVVAIIVRNRELAAALGMLFETLWASSEALPAPAGRRSGDGLVVDPSLHEASWLGVPLPLTTRELLVLDCLASRLGKVWTYEQLHARAWDGLYVGPAAVQSVVKRLRAKLREADVTLRVGPVRGVGFRLLPPDRVPLGLAG</sequence>
<dbReference type="InterPro" id="IPR002831">
    <property type="entry name" value="Tscrpt_reg_TrmB_N"/>
</dbReference>
<dbReference type="SUPFAM" id="SSF46785">
    <property type="entry name" value="Winged helix' DNA-binding domain"/>
    <property type="match status" value="1"/>
</dbReference>
<dbReference type="Pfam" id="PF00486">
    <property type="entry name" value="Trans_reg_C"/>
    <property type="match status" value="1"/>
</dbReference>
<keyword evidence="1 2" id="KW-0238">DNA-binding</keyword>
<comment type="caution">
    <text evidence="4">The sequence shown here is derived from an EMBL/GenBank/DDBJ whole genome shotgun (WGS) entry which is preliminary data.</text>
</comment>
<evidence type="ECO:0000313" key="4">
    <source>
        <dbReference type="EMBL" id="MFC3761022.1"/>
    </source>
</evidence>
<name>A0ABV7Y8V7_9ACTN</name>
<keyword evidence="5" id="KW-1185">Reference proteome</keyword>
<feature type="DNA-binding region" description="OmpR/PhoB-type" evidence="2">
    <location>
        <begin position="254"/>
        <end position="352"/>
    </location>
</feature>
<dbReference type="InterPro" id="IPR036388">
    <property type="entry name" value="WH-like_DNA-bd_sf"/>
</dbReference>
<dbReference type="SMART" id="SM00862">
    <property type="entry name" value="Trans_reg_C"/>
    <property type="match status" value="1"/>
</dbReference>
<reference evidence="5" key="1">
    <citation type="journal article" date="2019" name="Int. J. Syst. Evol. Microbiol.">
        <title>The Global Catalogue of Microorganisms (GCM) 10K type strain sequencing project: providing services to taxonomists for standard genome sequencing and annotation.</title>
        <authorList>
            <consortium name="The Broad Institute Genomics Platform"/>
            <consortium name="The Broad Institute Genome Sequencing Center for Infectious Disease"/>
            <person name="Wu L."/>
            <person name="Ma J."/>
        </authorList>
    </citation>
    <scope>NUCLEOTIDE SEQUENCE [LARGE SCALE GENOMIC DNA]</scope>
    <source>
        <strain evidence="5">CGMCC 4.7241</strain>
    </source>
</reference>
<proteinExistence type="predicted"/>
<dbReference type="Proteomes" id="UP001595699">
    <property type="component" value="Unassembled WGS sequence"/>
</dbReference>
<evidence type="ECO:0000313" key="5">
    <source>
        <dbReference type="Proteomes" id="UP001595699"/>
    </source>
</evidence>
<dbReference type="InterPro" id="IPR001867">
    <property type="entry name" value="OmpR/PhoB-type_DNA-bd"/>
</dbReference>
<dbReference type="SUPFAM" id="SSF46894">
    <property type="entry name" value="C-terminal effector domain of the bipartite response regulators"/>
    <property type="match status" value="1"/>
</dbReference>
<dbReference type="CDD" id="cd00090">
    <property type="entry name" value="HTH_ARSR"/>
    <property type="match status" value="1"/>
</dbReference>
<evidence type="ECO:0000256" key="1">
    <source>
        <dbReference type="ARBA" id="ARBA00023125"/>
    </source>
</evidence>
<dbReference type="Pfam" id="PF01978">
    <property type="entry name" value="TrmB"/>
    <property type="match status" value="1"/>
</dbReference>
<evidence type="ECO:0000256" key="2">
    <source>
        <dbReference type="PROSITE-ProRule" id="PRU01091"/>
    </source>
</evidence>
<dbReference type="PANTHER" id="PTHR34293">
    <property type="entry name" value="HTH-TYPE TRANSCRIPTIONAL REGULATOR TRMBL2"/>
    <property type="match status" value="1"/>
</dbReference>
<evidence type="ECO:0000259" key="3">
    <source>
        <dbReference type="PROSITE" id="PS51755"/>
    </source>
</evidence>
<accession>A0ABV7Y8V7</accession>
<protein>
    <submittedName>
        <fullName evidence="4">Helix-turn-helix domain-containing protein</fullName>
    </submittedName>
</protein>
<dbReference type="InterPro" id="IPR051797">
    <property type="entry name" value="TrmB-like"/>
</dbReference>
<feature type="domain" description="OmpR/PhoB-type" evidence="3">
    <location>
        <begin position="254"/>
        <end position="352"/>
    </location>
</feature>
<dbReference type="RefSeq" id="WP_205117247.1">
    <property type="nucleotide sequence ID" value="NZ_JAFBCM010000001.1"/>
</dbReference>